<evidence type="ECO:0000313" key="10">
    <source>
        <dbReference type="Proteomes" id="UP000218165"/>
    </source>
</evidence>
<keyword evidence="6 8" id="KW-1133">Transmembrane helix</keyword>
<dbReference type="InterPro" id="IPR051050">
    <property type="entry name" value="Lipid_II_flippase_MurJ/MviN"/>
</dbReference>
<evidence type="ECO:0000256" key="6">
    <source>
        <dbReference type="ARBA" id="ARBA00022989"/>
    </source>
</evidence>
<feature type="transmembrane region" description="Helical" evidence="8">
    <location>
        <begin position="435"/>
        <end position="456"/>
    </location>
</feature>
<feature type="transmembrane region" description="Helical" evidence="8">
    <location>
        <begin position="534"/>
        <end position="555"/>
    </location>
</feature>
<dbReference type="AlphaFoldDB" id="A0A291GQA6"/>
<dbReference type="GO" id="GO:0005886">
    <property type="term" value="C:plasma membrane"/>
    <property type="evidence" value="ECO:0007669"/>
    <property type="project" value="UniProtKB-SubCell"/>
</dbReference>
<accession>A0A291GQA6</accession>
<keyword evidence="3 8" id="KW-0812">Transmembrane</keyword>
<feature type="transmembrane region" description="Helical" evidence="8">
    <location>
        <begin position="317"/>
        <end position="341"/>
    </location>
</feature>
<keyword evidence="7 8" id="KW-0472">Membrane</keyword>
<feature type="transmembrane region" description="Helical" evidence="8">
    <location>
        <begin position="202"/>
        <end position="227"/>
    </location>
</feature>
<dbReference type="InterPro" id="IPR004268">
    <property type="entry name" value="MurJ"/>
</dbReference>
<feature type="transmembrane region" description="Helical" evidence="8">
    <location>
        <begin position="500"/>
        <end position="522"/>
    </location>
</feature>
<evidence type="ECO:0000256" key="5">
    <source>
        <dbReference type="ARBA" id="ARBA00022984"/>
    </source>
</evidence>
<name>A0A291GQA6_9MICO</name>
<dbReference type="KEGG" id="brz:CFK38_12735"/>
<protein>
    <recommendedName>
        <fullName evidence="11">Virulence factor MviN</fullName>
    </recommendedName>
</protein>
<feature type="transmembrane region" description="Helical" evidence="8">
    <location>
        <begin position="234"/>
        <end position="255"/>
    </location>
</feature>
<feature type="transmembrane region" description="Helical" evidence="8">
    <location>
        <begin position="275"/>
        <end position="296"/>
    </location>
</feature>
<feature type="transmembrane region" description="Helical" evidence="8">
    <location>
        <begin position="391"/>
        <end position="415"/>
    </location>
</feature>
<evidence type="ECO:0000256" key="1">
    <source>
        <dbReference type="ARBA" id="ARBA00004651"/>
    </source>
</evidence>
<keyword evidence="5" id="KW-0573">Peptidoglycan synthesis</keyword>
<dbReference type="EMBL" id="CP023563">
    <property type="protein sequence ID" value="ATG52290.1"/>
    <property type="molecule type" value="Genomic_DNA"/>
</dbReference>
<feature type="transmembrane region" description="Helical" evidence="8">
    <location>
        <begin position="65"/>
        <end position="91"/>
    </location>
</feature>
<evidence type="ECO:0000256" key="8">
    <source>
        <dbReference type="SAM" id="Phobius"/>
    </source>
</evidence>
<organism evidence="9 10">
    <name type="scientific">Brachybacterium vulturis</name>
    <dbReference type="NCBI Taxonomy" id="2017484"/>
    <lineage>
        <taxon>Bacteria</taxon>
        <taxon>Bacillati</taxon>
        <taxon>Actinomycetota</taxon>
        <taxon>Actinomycetes</taxon>
        <taxon>Micrococcales</taxon>
        <taxon>Dermabacteraceae</taxon>
        <taxon>Brachybacterium</taxon>
    </lineage>
</organism>
<dbReference type="Proteomes" id="UP000218165">
    <property type="component" value="Chromosome"/>
</dbReference>
<dbReference type="GO" id="GO:0008360">
    <property type="term" value="P:regulation of cell shape"/>
    <property type="evidence" value="ECO:0007669"/>
    <property type="project" value="UniProtKB-KW"/>
</dbReference>
<dbReference type="PANTHER" id="PTHR47019">
    <property type="entry name" value="LIPID II FLIPPASE MURJ"/>
    <property type="match status" value="1"/>
</dbReference>
<dbReference type="PANTHER" id="PTHR47019:SF1">
    <property type="entry name" value="LIPID II FLIPPASE MURJ"/>
    <property type="match status" value="1"/>
</dbReference>
<evidence type="ECO:0000256" key="4">
    <source>
        <dbReference type="ARBA" id="ARBA00022960"/>
    </source>
</evidence>
<comment type="subcellular location">
    <subcellularLocation>
        <location evidence="1">Cell membrane</location>
        <topology evidence="1">Multi-pass membrane protein</topology>
    </subcellularLocation>
</comment>
<feature type="transmembrane region" description="Helical" evidence="8">
    <location>
        <begin position="361"/>
        <end position="379"/>
    </location>
</feature>
<sequence length="615" mass="62757">MSPIAPRPGRAPDRRSSITRSVLRGAGVILVVTVFARLLGFVRYLVFGASIGAGDVGTAYTTANLLPTVLFEVAAGGVLAAVVVPLIAGLVPEGDSTDPESTEATEATEVTGTAGTAGTIGAAGTAPVPRSAGARAAARTHPPVEAGRRAGEGAARADRIVSTLLTWTLAGTGVLAALVILFSDPLAQLLLAAEGSGESSVALGAALLRIFAFQLPLYGISVVLAAYLQARKRFLWPAMMPLLSSVTVMISYRVYAHLVPAVATSTTIDQGAVWWLGWGTTAGVATMALPVVVMSLRSGLRLRPSLAMPPGFGRRALALGGAGLGAVGAQQLVMLLVLLLAMRAGGVGTLPVFQYGQALYLLPYAVLVLPLVTSVFPHLSELRLVGDRTGFARVAAASVRTVMAVSVVGAAMLLAAGPALEQFFRLIDRAGATGVGSTTAGLALGLVGFAVATQCTRILSAALRARDALLVGSVGWVVAGVVLLIVVLPSPQRSAAEAATVFALAMAFGMALAGLMGLARIADVLEHGGHLARVRRTALVVPFAVLGGGVPGLLLGKRLVTTDAGEVRTVLIGMLCGLLAALVSALLMAAADPETTRRLLHRLRAGRRGVPRSAP</sequence>
<evidence type="ECO:0000256" key="7">
    <source>
        <dbReference type="ARBA" id="ARBA00023136"/>
    </source>
</evidence>
<evidence type="ECO:0008006" key="11">
    <source>
        <dbReference type="Google" id="ProtNLM"/>
    </source>
</evidence>
<dbReference type="RefSeq" id="WP_096803404.1">
    <property type="nucleotide sequence ID" value="NZ_CP023563.1"/>
</dbReference>
<dbReference type="GO" id="GO:0009252">
    <property type="term" value="P:peptidoglycan biosynthetic process"/>
    <property type="evidence" value="ECO:0007669"/>
    <property type="project" value="UniProtKB-KW"/>
</dbReference>
<feature type="transmembrane region" description="Helical" evidence="8">
    <location>
        <begin position="164"/>
        <end position="182"/>
    </location>
</feature>
<evidence type="ECO:0000256" key="3">
    <source>
        <dbReference type="ARBA" id="ARBA00022692"/>
    </source>
</evidence>
<keyword evidence="2" id="KW-1003">Cell membrane</keyword>
<gene>
    <name evidence="9" type="ORF">CFK38_12735</name>
</gene>
<dbReference type="OrthoDB" id="4350032at2"/>
<keyword evidence="10" id="KW-1185">Reference proteome</keyword>
<evidence type="ECO:0000256" key="2">
    <source>
        <dbReference type="ARBA" id="ARBA00022475"/>
    </source>
</evidence>
<keyword evidence="4" id="KW-0133">Cell shape</keyword>
<dbReference type="GO" id="GO:0034204">
    <property type="term" value="P:lipid translocation"/>
    <property type="evidence" value="ECO:0007669"/>
    <property type="project" value="TreeGrafter"/>
</dbReference>
<evidence type="ECO:0000313" key="9">
    <source>
        <dbReference type="EMBL" id="ATG52290.1"/>
    </source>
</evidence>
<feature type="transmembrane region" description="Helical" evidence="8">
    <location>
        <begin position="567"/>
        <end position="591"/>
    </location>
</feature>
<dbReference type="GO" id="GO:0015648">
    <property type="term" value="F:lipid-linked peptidoglycan transporter activity"/>
    <property type="evidence" value="ECO:0007669"/>
    <property type="project" value="TreeGrafter"/>
</dbReference>
<dbReference type="Pfam" id="PF03023">
    <property type="entry name" value="MurJ"/>
    <property type="match status" value="1"/>
</dbReference>
<feature type="transmembrane region" description="Helical" evidence="8">
    <location>
        <begin position="468"/>
        <end position="488"/>
    </location>
</feature>
<reference evidence="10" key="1">
    <citation type="submission" date="2017-09" db="EMBL/GenBank/DDBJ databases">
        <title>Brachybacterium sp. VM2412.</title>
        <authorList>
            <person name="Tak E.J."/>
            <person name="Bae J.-W."/>
        </authorList>
    </citation>
    <scope>NUCLEOTIDE SEQUENCE [LARGE SCALE GENOMIC DNA]</scope>
    <source>
        <strain evidence="10">VM2412</strain>
    </source>
</reference>
<proteinExistence type="predicted"/>
<feature type="transmembrane region" description="Helical" evidence="8">
    <location>
        <begin position="21"/>
        <end position="45"/>
    </location>
</feature>